<gene>
    <name evidence="1" type="ORF">CCACVL1_21020</name>
</gene>
<proteinExistence type="predicted"/>
<organism evidence="1 2">
    <name type="scientific">Corchorus capsularis</name>
    <name type="common">Jute</name>
    <dbReference type="NCBI Taxonomy" id="210143"/>
    <lineage>
        <taxon>Eukaryota</taxon>
        <taxon>Viridiplantae</taxon>
        <taxon>Streptophyta</taxon>
        <taxon>Embryophyta</taxon>
        <taxon>Tracheophyta</taxon>
        <taxon>Spermatophyta</taxon>
        <taxon>Magnoliopsida</taxon>
        <taxon>eudicotyledons</taxon>
        <taxon>Gunneridae</taxon>
        <taxon>Pentapetalae</taxon>
        <taxon>rosids</taxon>
        <taxon>malvids</taxon>
        <taxon>Malvales</taxon>
        <taxon>Malvaceae</taxon>
        <taxon>Grewioideae</taxon>
        <taxon>Apeibeae</taxon>
        <taxon>Corchorus</taxon>
    </lineage>
</organism>
<dbReference type="AlphaFoldDB" id="A0A1R3H8P7"/>
<accession>A0A1R3H8P7</accession>
<dbReference type="EMBL" id="AWWV01012504">
    <property type="protein sequence ID" value="OMO66715.1"/>
    <property type="molecule type" value="Genomic_DNA"/>
</dbReference>
<protein>
    <submittedName>
        <fullName evidence="1">Uncharacterized protein</fullName>
    </submittedName>
</protein>
<sequence>MTLNPIGIKSVQNMEQCPQGRQYVEEEGDDKDSAPFARKDKSGVPLVVAEKFSEPRQVEDWYLWKLSARQGN</sequence>
<dbReference type="Proteomes" id="UP000188268">
    <property type="component" value="Unassembled WGS sequence"/>
</dbReference>
<comment type="caution">
    <text evidence="1">The sequence shown here is derived from an EMBL/GenBank/DDBJ whole genome shotgun (WGS) entry which is preliminary data.</text>
</comment>
<dbReference type="Gramene" id="OMO66715">
    <property type="protein sequence ID" value="OMO66715"/>
    <property type="gene ID" value="CCACVL1_21020"/>
</dbReference>
<reference evidence="1 2" key="1">
    <citation type="submission" date="2013-09" db="EMBL/GenBank/DDBJ databases">
        <title>Corchorus capsularis genome sequencing.</title>
        <authorList>
            <person name="Alam M."/>
            <person name="Haque M.S."/>
            <person name="Islam M.S."/>
            <person name="Emdad E.M."/>
            <person name="Islam M.M."/>
            <person name="Ahmed B."/>
            <person name="Halim A."/>
            <person name="Hossen Q.M.M."/>
            <person name="Hossain M.Z."/>
            <person name="Ahmed R."/>
            <person name="Khan M.M."/>
            <person name="Islam R."/>
            <person name="Rashid M.M."/>
            <person name="Khan S.A."/>
            <person name="Rahman M.S."/>
            <person name="Alam M."/>
        </authorList>
    </citation>
    <scope>NUCLEOTIDE SEQUENCE [LARGE SCALE GENOMIC DNA]</scope>
    <source>
        <strain evidence="2">cv. CVL-1</strain>
        <tissue evidence="1">Whole seedling</tissue>
    </source>
</reference>
<name>A0A1R3H8P7_COCAP</name>
<evidence type="ECO:0000313" key="2">
    <source>
        <dbReference type="Proteomes" id="UP000188268"/>
    </source>
</evidence>
<evidence type="ECO:0000313" key="1">
    <source>
        <dbReference type="EMBL" id="OMO66715.1"/>
    </source>
</evidence>
<keyword evidence="2" id="KW-1185">Reference proteome</keyword>